<accession>A0AAN8Y3E0</accession>
<reference evidence="1 2" key="1">
    <citation type="submission" date="2024-02" db="EMBL/GenBank/DDBJ databases">
        <title>de novo genome assembly of Solanum bulbocastanum strain 11H21.</title>
        <authorList>
            <person name="Hosaka A.J."/>
        </authorList>
    </citation>
    <scope>NUCLEOTIDE SEQUENCE [LARGE SCALE GENOMIC DNA]</scope>
    <source>
        <tissue evidence="1">Young leaves</tissue>
    </source>
</reference>
<protein>
    <submittedName>
        <fullName evidence="1">Uncharacterized protein</fullName>
    </submittedName>
</protein>
<gene>
    <name evidence="1" type="ORF">RDI58_026514</name>
</gene>
<evidence type="ECO:0000313" key="2">
    <source>
        <dbReference type="Proteomes" id="UP001371456"/>
    </source>
</evidence>
<keyword evidence="2" id="KW-1185">Reference proteome</keyword>
<organism evidence="1 2">
    <name type="scientific">Solanum bulbocastanum</name>
    <name type="common">Wild potato</name>
    <dbReference type="NCBI Taxonomy" id="147425"/>
    <lineage>
        <taxon>Eukaryota</taxon>
        <taxon>Viridiplantae</taxon>
        <taxon>Streptophyta</taxon>
        <taxon>Embryophyta</taxon>
        <taxon>Tracheophyta</taxon>
        <taxon>Spermatophyta</taxon>
        <taxon>Magnoliopsida</taxon>
        <taxon>eudicotyledons</taxon>
        <taxon>Gunneridae</taxon>
        <taxon>Pentapetalae</taxon>
        <taxon>asterids</taxon>
        <taxon>lamiids</taxon>
        <taxon>Solanales</taxon>
        <taxon>Solanaceae</taxon>
        <taxon>Solanoideae</taxon>
        <taxon>Solaneae</taxon>
        <taxon>Solanum</taxon>
    </lineage>
</organism>
<proteinExistence type="predicted"/>
<comment type="caution">
    <text evidence="1">The sequence shown here is derived from an EMBL/GenBank/DDBJ whole genome shotgun (WGS) entry which is preliminary data.</text>
</comment>
<dbReference type="AlphaFoldDB" id="A0AAN8Y3E0"/>
<dbReference type="Proteomes" id="UP001371456">
    <property type="component" value="Unassembled WGS sequence"/>
</dbReference>
<sequence>MENLHYSRRQLVASPPQYHPELTMAPSSTLENSHDDSTYVLQVIYNVSIDARVVIVLFCLIETCPKIVKDNTISTNSIVNSQDVASDTISSPPLQEVIVRIEPLQHEGVVHSN</sequence>
<dbReference type="EMBL" id="JBANQN010000011">
    <property type="protein sequence ID" value="KAK6775513.1"/>
    <property type="molecule type" value="Genomic_DNA"/>
</dbReference>
<evidence type="ECO:0000313" key="1">
    <source>
        <dbReference type="EMBL" id="KAK6775513.1"/>
    </source>
</evidence>
<name>A0AAN8Y3E0_SOLBU</name>